<protein>
    <recommendedName>
        <fullName evidence="23">Molecule interacting with CasL protein 1</fullName>
        <ecNumber evidence="8">1.14.13.225</ecNumber>
        <ecNumber evidence="7">1.6.3.1</ecNumber>
    </recommendedName>
</protein>
<dbReference type="SUPFAM" id="SSF47576">
    <property type="entry name" value="Calponin-homology domain, CH-domain"/>
    <property type="match status" value="1"/>
</dbReference>
<keyword evidence="17" id="KW-0503">Monooxygenase</keyword>
<keyword evidence="18 26" id="KW-0440">LIM domain</keyword>
<dbReference type="GO" id="GO:0004672">
    <property type="term" value="F:protein kinase activity"/>
    <property type="evidence" value="ECO:0007669"/>
    <property type="project" value="InterPro"/>
</dbReference>
<evidence type="ECO:0000256" key="23">
    <source>
        <dbReference type="ARBA" id="ARBA00044245"/>
    </source>
</evidence>
<keyword evidence="21" id="KW-0009">Actin-binding</keyword>
<dbReference type="Proteomes" id="UP000727407">
    <property type="component" value="Unassembled WGS sequence"/>
</dbReference>
<dbReference type="Pfam" id="PF00412">
    <property type="entry name" value="LIM"/>
    <property type="match status" value="1"/>
</dbReference>
<dbReference type="GO" id="GO:0016174">
    <property type="term" value="F:NAD(P)H oxidase H2O2-forming activity"/>
    <property type="evidence" value="ECO:0007669"/>
    <property type="project" value="UniProtKB-EC"/>
</dbReference>
<dbReference type="PROSITE" id="PS00478">
    <property type="entry name" value="LIM_DOMAIN_1"/>
    <property type="match status" value="1"/>
</dbReference>
<feature type="region of interest" description="Disordered" evidence="28">
    <location>
        <begin position="1085"/>
        <end position="1116"/>
    </location>
</feature>
<dbReference type="Pfam" id="PF00307">
    <property type="entry name" value="CH"/>
    <property type="match status" value="1"/>
</dbReference>
<evidence type="ECO:0000259" key="32">
    <source>
        <dbReference type="PROSITE" id="PS51848"/>
    </source>
</evidence>
<comment type="similarity">
    <text evidence="5">Belongs to the protein kinase superfamily. TKL Ser/Thr protein kinase family.</text>
</comment>
<dbReference type="PROSITE" id="PS51848">
    <property type="entry name" value="BMERB"/>
    <property type="match status" value="1"/>
</dbReference>
<dbReference type="InterPro" id="IPR036188">
    <property type="entry name" value="FAD/NAD-bd_sf"/>
</dbReference>
<keyword evidence="16" id="KW-0560">Oxidoreductase</keyword>
<keyword evidence="12" id="KW-0967">Endosome</keyword>
<dbReference type="InterPro" id="IPR000719">
    <property type="entry name" value="Prot_kinase_dom"/>
</dbReference>
<evidence type="ECO:0000256" key="15">
    <source>
        <dbReference type="ARBA" id="ARBA00022857"/>
    </source>
</evidence>
<feature type="domain" description="LIM zinc-binding" evidence="31">
    <location>
        <begin position="710"/>
        <end position="772"/>
    </location>
</feature>
<evidence type="ECO:0000313" key="34">
    <source>
        <dbReference type="Proteomes" id="UP000727407"/>
    </source>
</evidence>
<feature type="binding site" evidence="27">
    <location>
        <position position="1378"/>
    </location>
    <ligand>
        <name>ATP</name>
        <dbReference type="ChEBI" id="CHEBI:30616"/>
    </ligand>
</feature>
<evidence type="ECO:0000256" key="28">
    <source>
        <dbReference type="SAM" id="MobiDB-lite"/>
    </source>
</evidence>
<organism evidence="33 34">
    <name type="scientific">Clarias magur</name>
    <name type="common">Asian catfish</name>
    <name type="synonym">Macropteronotus magur</name>
    <dbReference type="NCBI Taxonomy" id="1594786"/>
    <lineage>
        <taxon>Eukaryota</taxon>
        <taxon>Metazoa</taxon>
        <taxon>Chordata</taxon>
        <taxon>Craniata</taxon>
        <taxon>Vertebrata</taxon>
        <taxon>Euteleostomi</taxon>
        <taxon>Actinopterygii</taxon>
        <taxon>Neopterygii</taxon>
        <taxon>Teleostei</taxon>
        <taxon>Ostariophysi</taxon>
        <taxon>Siluriformes</taxon>
        <taxon>Clariidae</taxon>
        <taxon>Clarias</taxon>
    </lineage>
</organism>
<keyword evidence="19" id="KW-0175">Coiled coil</keyword>
<feature type="compositionally biased region" description="Acidic residues" evidence="28">
    <location>
        <begin position="1092"/>
        <end position="1116"/>
    </location>
</feature>
<comment type="catalytic activity">
    <reaction evidence="24">
        <text>NADPH + O2 + H(+) = H2O2 + NADP(+)</text>
        <dbReference type="Rhea" id="RHEA:11260"/>
        <dbReference type="ChEBI" id="CHEBI:15378"/>
        <dbReference type="ChEBI" id="CHEBI:15379"/>
        <dbReference type="ChEBI" id="CHEBI:16240"/>
        <dbReference type="ChEBI" id="CHEBI:57783"/>
        <dbReference type="ChEBI" id="CHEBI:58349"/>
        <dbReference type="EC" id="1.6.3.1"/>
    </reaction>
</comment>
<evidence type="ECO:0000256" key="10">
    <source>
        <dbReference type="ARBA" id="ARBA00022630"/>
    </source>
</evidence>
<dbReference type="PANTHER" id="PTHR23167:SF35">
    <property type="entry name" value="[F-ACTIN]-MONOOXYGENASE MICAL1"/>
    <property type="match status" value="1"/>
</dbReference>
<dbReference type="Gene3D" id="3.30.200.20">
    <property type="entry name" value="Phosphorylase Kinase, domain 1"/>
    <property type="match status" value="1"/>
</dbReference>
<dbReference type="SUPFAM" id="SSF51905">
    <property type="entry name" value="FAD/NAD(P)-binding domain"/>
    <property type="match status" value="1"/>
</dbReference>
<keyword evidence="34" id="KW-1185">Reference proteome</keyword>
<keyword evidence="27" id="KW-0547">Nucleotide-binding</keyword>
<feature type="region of interest" description="Disordered" evidence="28">
    <location>
        <begin position="672"/>
        <end position="701"/>
    </location>
</feature>
<dbReference type="GO" id="GO:0046872">
    <property type="term" value="F:metal ion binding"/>
    <property type="evidence" value="ECO:0007669"/>
    <property type="project" value="UniProtKB-KW"/>
</dbReference>
<comment type="caution">
    <text evidence="33">The sequence shown here is derived from an EMBL/GenBank/DDBJ whole genome shotgun (WGS) entry which is preliminary data.</text>
</comment>
<dbReference type="GO" id="GO:0005524">
    <property type="term" value="F:ATP binding"/>
    <property type="evidence" value="ECO:0007669"/>
    <property type="project" value="UniProtKB-UniRule"/>
</dbReference>
<feature type="compositionally biased region" description="Low complexity" evidence="28">
    <location>
        <begin position="1003"/>
        <end position="1015"/>
    </location>
</feature>
<sequence>MYLDYILYLQFDGYVHMTTVQPSYSMTNQKDPDNLGHAAFDRFMLAQTCKEVQQNFSELCCHLEINTQDYRQVYSNLKERLNYWKAKELWQKIDKRAAHPDYDQGKPCAKTKCLILGAGPCGLRTAIELAFLGAQVVLLEKRTSFSRNNVLHLWRYTIRDLQNLGAKKFYGKFCSGSLDHISIRQMQLILLKLALLLGVEVHTGVTYNGLVEPQASGTGWKALLRPESHPASSYQFDVFISAGGGRFVPDGFKIKELRGKLAIGITANFINHHTAAETRVPEISGVARIYNQKFFQELQTKMGIDLENIVYYKDDTHYFVMTAKKISLLKKGVIKQDYANAEQLLALANVNTEALLKYAYDAAMFSTGQSLPNLEFAKNHKREEDVAMFDFTSMHRAENSSMVMERKGKKLLIGLVGDCLVEPFWPLGTGIARGFLAAFDAAWMVRSWGKGTPHMQILAERESVYQLLSQTTPENTSKNYSAYSINPSTRYPNVNMSSIKPAQVQHLYKVEANLDTSQKKKVPLQTNNQASLRRASDLLSWCQKHTAWCERVKVKDLSQSWRSGLALCALIQHFRPKLIDVSTLAEDNATYNNQLAFDILQKEFGIAPIMSASAIASSKEIDQLSVVLYLTQVHNAFSETPKPAEKASSKSLSLTRSAVFFLNKLKHNSLQRRKERLASEREERKRNMREEEKKKDLVPTVPAADAESSELCYFCNQELYVLERGSAEGKFFHRSCFTCQQCGSTLRQGGYTFHAETGRFYCEQHSEPNQENEEQKEPERSDQSAGAEDLNRTKEPEEQNGKNEASKNKPKDESVFNATPQKFRSIKRKSSYKISIEPDCDETTEPNTLTEKEQLVPSSAKDNDKPGIPTEMGPVSQTQSEDNSIQKEEESSCPVAIPVPAPRGSRVPVPRPRTIHNIPSMHTETEENQEPMPDLTTCMSAPINVPENDKTSQTPPIEPENSLKKSSESKPKLSLKKLQLSAEEKTQLMDFTFSQDSDPETPPSSSSTSSSSRPQDGGGAEEEGYSSGGVPWGQVRQKKLRRGLRRKEEVQRESLPQPGRVRSKFSPWNLSSPRLQHRFSVLRIPVNAGQADSDDEVDGDDDEEEEEDDEGNEEDLTLEHCMDGQAVPVHLSKAEKQELMKMRTLERRAKMSELQRLRKAQSIQRRLEEIEVTFKDLEEKGVMLERSLRGQTGSETSTGMIDQWIDLVQQKNALVSEESDLMVASRQLELEDKQSMLELELRRYMEIEDSEKTAEQRAEEDQILQQMLEVVDTRNSLVAFLEEKRLKEVDEEQLGSSLLENKRLSTAGAQNGLHIEIPGDAYTEMGRKEADYDWKKSTDNIQDVFDFIEVLGSGAFSEVFMVKERKTGKLFAIKCVKKKNKRDIHLENEIAVLR</sequence>
<dbReference type="SMART" id="SM01203">
    <property type="entry name" value="DUF3585"/>
    <property type="match status" value="1"/>
</dbReference>
<dbReference type="Pfam" id="PF01494">
    <property type="entry name" value="FAD_binding_3"/>
    <property type="match status" value="1"/>
</dbReference>
<feature type="compositionally biased region" description="Basic and acidic residues" evidence="28">
    <location>
        <begin position="961"/>
        <end position="971"/>
    </location>
</feature>
<dbReference type="GO" id="GO:0071949">
    <property type="term" value="F:FAD binding"/>
    <property type="evidence" value="ECO:0007669"/>
    <property type="project" value="InterPro"/>
</dbReference>
<dbReference type="CDD" id="cd09439">
    <property type="entry name" value="LIM_Mical"/>
    <property type="match status" value="1"/>
</dbReference>
<keyword evidence="9" id="KW-0963">Cytoplasm</keyword>
<evidence type="ECO:0000256" key="8">
    <source>
        <dbReference type="ARBA" id="ARBA00012709"/>
    </source>
</evidence>
<evidence type="ECO:0000256" key="4">
    <source>
        <dbReference type="ARBA" id="ARBA00004608"/>
    </source>
</evidence>
<keyword evidence="22" id="KW-0206">Cytoskeleton</keyword>
<evidence type="ECO:0000256" key="21">
    <source>
        <dbReference type="ARBA" id="ARBA00023203"/>
    </source>
</evidence>
<dbReference type="InterPro" id="IPR011009">
    <property type="entry name" value="Kinase-like_dom_sf"/>
</dbReference>
<dbReference type="InterPro" id="IPR001715">
    <property type="entry name" value="CH_dom"/>
</dbReference>
<feature type="compositionally biased region" description="Basic and acidic residues" evidence="28">
    <location>
        <begin position="676"/>
        <end position="697"/>
    </location>
</feature>
<dbReference type="Pfam" id="PF12130">
    <property type="entry name" value="bMERB_dom"/>
    <property type="match status" value="1"/>
</dbReference>
<keyword evidence="27" id="KW-0067">ATP-binding</keyword>
<feature type="domain" description="Calponin-homology (CH)" evidence="30">
    <location>
        <begin position="532"/>
        <end position="638"/>
    </location>
</feature>
<feature type="compositionally biased region" description="Basic and acidic residues" evidence="28">
    <location>
        <begin position="765"/>
        <end position="782"/>
    </location>
</feature>
<dbReference type="InterPro" id="IPR036872">
    <property type="entry name" value="CH_dom_sf"/>
</dbReference>
<feature type="domain" description="BMERB" evidence="32">
    <location>
        <begin position="1150"/>
        <end position="1297"/>
    </location>
</feature>
<dbReference type="SUPFAM" id="SSF56112">
    <property type="entry name" value="Protein kinase-like (PK-like)"/>
    <property type="match status" value="1"/>
</dbReference>
<reference evidence="33" key="1">
    <citation type="submission" date="2020-07" db="EMBL/GenBank/DDBJ databases">
        <title>Clarias magur genome sequencing, assembly and annotation.</title>
        <authorList>
            <person name="Kushwaha B."/>
            <person name="Kumar R."/>
            <person name="Das P."/>
            <person name="Joshi C.G."/>
            <person name="Kumar D."/>
            <person name="Nagpure N.S."/>
            <person name="Pandey M."/>
            <person name="Agarwal S."/>
            <person name="Srivastava S."/>
            <person name="Singh M."/>
            <person name="Sahoo L."/>
            <person name="Jayasankar P."/>
            <person name="Meher P.K."/>
            <person name="Koringa P.G."/>
            <person name="Iquebal M.A."/>
            <person name="Das S.P."/>
            <person name="Bit A."/>
            <person name="Patnaik S."/>
            <person name="Patel N."/>
            <person name="Shah T.M."/>
            <person name="Hinsu A."/>
            <person name="Jena J.K."/>
        </authorList>
    </citation>
    <scope>NUCLEOTIDE SEQUENCE</scope>
    <source>
        <strain evidence="33">CIFAMagur01</strain>
        <tissue evidence="33">Testis</tissue>
    </source>
</reference>
<evidence type="ECO:0000256" key="2">
    <source>
        <dbReference type="ARBA" id="ARBA00004214"/>
    </source>
</evidence>
<evidence type="ECO:0000256" key="3">
    <source>
        <dbReference type="ARBA" id="ARBA00004245"/>
    </source>
</evidence>
<dbReference type="GO" id="GO:0003779">
    <property type="term" value="F:actin binding"/>
    <property type="evidence" value="ECO:0007669"/>
    <property type="project" value="UniProtKB-KW"/>
</dbReference>
<keyword evidence="14 26" id="KW-0862">Zinc</keyword>
<evidence type="ECO:0000256" key="1">
    <source>
        <dbReference type="ARBA" id="ARBA00001974"/>
    </source>
</evidence>
<evidence type="ECO:0000256" key="14">
    <source>
        <dbReference type="ARBA" id="ARBA00022833"/>
    </source>
</evidence>
<dbReference type="SMART" id="SM00033">
    <property type="entry name" value="CH"/>
    <property type="match status" value="1"/>
</dbReference>
<dbReference type="GO" id="GO:0030496">
    <property type="term" value="C:midbody"/>
    <property type="evidence" value="ECO:0007669"/>
    <property type="project" value="UniProtKB-SubCell"/>
</dbReference>
<dbReference type="PROSITE" id="PS50021">
    <property type="entry name" value="CH"/>
    <property type="match status" value="1"/>
</dbReference>
<keyword evidence="15" id="KW-0521">NADP</keyword>
<dbReference type="EMBL" id="QNUK01000098">
    <property type="protein sequence ID" value="KAF5902086.1"/>
    <property type="molecule type" value="Genomic_DNA"/>
</dbReference>
<dbReference type="InterPro" id="IPR022735">
    <property type="entry name" value="bMERB_dom"/>
</dbReference>
<dbReference type="PROSITE" id="PS00107">
    <property type="entry name" value="PROTEIN_KINASE_ATP"/>
    <property type="match status" value="1"/>
</dbReference>
<gene>
    <name evidence="33" type="primary">mical1</name>
    <name evidence="33" type="ORF">DAT39_008228</name>
</gene>
<dbReference type="InterPro" id="IPR017441">
    <property type="entry name" value="Protein_kinase_ATP_BS"/>
</dbReference>
<dbReference type="SUPFAM" id="SSF57716">
    <property type="entry name" value="Glucocorticoid receptor-like (DNA-binding domain)"/>
    <property type="match status" value="2"/>
</dbReference>
<feature type="non-terminal residue" evidence="33">
    <location>
        <position position="1394"/>
    </location>
</feature>
<dbReference type="InterPro" id="IPR001781">
    <property type="entry name" value="Znf_LIM"/>
</dbReference>
<evidence type="ECO:0000259" key="31">
    <source>
        <dbReference type="PROSITE" id="PS50023"/>
    </source>
</evidence>
<accession>A0A8J4X4Y9</accession>
<dbReference type="FunFam" id="3.50.50.60:FF:000004">
    <property type="entry name" value="protein-methionine sulfoxide oxidase MICAL2 isoform X1"/>
    <property type="match status" value="1"/>
</dbReference>
<name>A0A8J4X4Y9_CLAMG</name>
<evidence type="ECO:0000256" key="20">
    <source>
        <dbReference type="ARBA" id="ARBA00023136"/>
    </source>
</evidence>
<evidence type="ECO:0000313" key="33">
    <source>
        <dbReference type="EMBL" id="KAF5902086.1"/>
    </source>
</evidence>
<evidence type="ECO:0000256" key="5">
    <source>
        <dbReference type="ARBA" id="ARBA00005843"/>
    </source>
</evidence>
<dbReference type="InterPro" id="IPR057494">
    <property type="entry name" value="Rossman_Mical"/>
</dbReference>
<dbReference type="GO" id="GO:0010008">
    <property type="term" value="C:endosome membrane"/>
    <property type="evidence" value="ECO:0007669"/>
    <property type="project" value="UniProtKB-SubCell"/>
</dbReference>
<dbReference type="EC" id="1.6.3.1" evidence="7"/>
<comment type="similarity">
    <text evidence="6">Belongs to the Mical family.</text>
</comment>
<evidence type="ECO:0000256" key="25">
    <source>
        <dbReference type="ARBA" id="ARBA00049522"/>
    </source>
</evidence>
<dbReference type="PANTHER" id="PTHR23167">
    <property type="entry name" value="CALPONIN HOMOLOGY DOMAIN-CONTAINING PROTEIN DDB_G0272472-RELATED"/>
    <property type="match status" value="1"/>
</dbReference>
<dbReference type="EC" id="1.14.13.225" evidence="8"/>
<evidence type="ECO:0000256" key="13">
    <source>
        <dbReference type="ARBA" id="ARBA00022827"/>
    </source>
</evidence>
<comment type="cofactor">
    <cofactor evidence="1">
        <name>FAD</name>
        <dbReference type="ChEBI" id="CHEBI:57692"/>
    </cofactor>
</comment>
<feature type="domain" description="Protein kinase" evidence="29">
    <location>
        <begin position="1345"/>
        <end position="1394"/>
    </location>
</feature>
<evidence type="ECO:0000256" key="26">
    <source>
        <dbReference type="PROSITE-ProRule" id="PRU00125"/>
    </source>
</evidence>
<evidence type="ECO:0000256" key="24">
    <source>
        <dbReference type="ARBA" id="ARBA00048762"/>
    </source>
</evidence>
<feature type="compositionally biased region" description="Basic residues" evidence="28">
    <location>
        <begin position="1036"/>
        <end position="1045"/>
    </location>
</feature>
<keyword evidence="20" id="KW-0472">Membrane</keyword>
<dbReference type="PROSITE" id="PS50023">
    <property type="entry name" value="LIM_DOMAIN_2"/>
    <property type="match status" value="1"/>
</dbReference>
<evidence type="ECO:0000259" key="29">
    <source>
        <dbReference type="PROSITE" id="PS50011"/>
    </source>
</evidence>
<evidence type="ECO:0000256" key="22">
    <source>
        <dbReference type="ARBA" id="ARBA00023212"/>
    </source>
</evidence>
<evidence type="ECO:0000256" key="7">
    <source>
        <dbReference type="ARBA" id="ARBA00012698"/>
    </source>
</evidence>
<dbReference type="OrthoDB" id="20799at2759"/>
<dbReference type="Gene3D" id="1.10.418.10">
    <property type="entry name" value="Calponin-like domain"/>
    <property type="match status" value="1"/>
</dbReference>
<feature type="region of interest" description="Disordered" evidence="28">
    <location>
        <begin position="765"/>
        <end position="1071"/>
    </location>
</feature>
<dbReference type="PROSITE" id="PS50011">
    <property type="entry name" value="PROTEIN_KINASE_DOM"/>
    <property type="match status" value="1"/>
</dbReference>
<dbReference type="Gene3D" id="2.10.110.10">
    <property type="entry name" value="Cysteine Rich Protein"/>
    <property type="match status" value="1"/>
</dbReference>
<evidence type="ECO:0000256" key="18">
    <source>
        <dbReference type="ARBA" id="ARBA00023038"/>
    </source>
</evidence>
<evidence type="ECO:0000256" key="19">
    <source>
        <dbReference type="ARBA" id="ARBA00023054"/>
    </source>
</evidence>
<evidence type="ECO:0000256" key="9">
    <source>
        <dbReference type="ARBA" id="ARBA00022490"/>
    </source>
</evidence>
<dbReference type="SMART" id="SM00132">
    <property type="entry name" value="LIM"/>
    <property type="match status" value="1"/>
</dbReference>
<keyword evidence="11 26" id="KW-0479">Metal-binding</keyword>
<evidence type="ECO:0000256" key="27">
    <source>
        <dbReference type="PROSITE-ProRule" id="PRU10141"/>
    </source>
</evidence>
<keyword evidence="13" id="KW-0274">FAD</keyword>
<evidence type="ECO:0000256" key="11">
    <source>
        <dbReference type="ARBA" id="ARBA00022723"/>
    </source>
</evidence>
<evidence type="ECO:0000256" key="17">
    <source>
        <dbReference type="ARBA" id="ARBA00023033"/>
    </source>
</evidence>
<dbReference type="GO" id="GO:0120501">
    <property type="term" value="F:F-actin monooxygenase activity"/>
    <property type="evidence" value="ECO:0007669"/>
    <property type="project" value="UniProtKB-EC"/>
</dbReference>
<evidence type="ECO:0000259" key="30">
    <source>
        <dbReference type="PROSITE" id="PS50021"/>
    </source>
</evidence>
<dbReference type="Gene3D" id="3.50.50.60">
    <property type="entry name" value="FAD/NAD(P)-binding domain"/>
    <property type="match status" value="1"/>
</dbReference>
<dbReference type="InterPro" id="IPR050540">
    <property type="entry name" value="F-actin_Monoox_Mical"/>
</dbReference>
<comment type="catalytic activity">
    <reaction evidence="25">
        <text>L-methionyl-[F-actin] + NADPH + O2 + H(+) = L-methionyl-(R)-S-oxide-[F-actin] + NADP(+) + H2O</text>
        <dbReference type="Rhea" id="RHEA:51308"/>
        <dbReference type="Rhea" id="RHEA-COMP:12953"/>
        <dbReference type="Rhea" id="RHEA-COMP:12956"/>
        <dbReference type="ChEBI" id="CHEBI:15377"/>
        <dbReference type="ChEBI" id="CHEBI:15378"/>
        <dbReference type="ChEBI" id="CHEBI:15379"/>
        <dbReference type="ChEBI" id="CHEBI:16044"/>
        <dbReference type="ChEBI" id="CHEBI:45764"/>
        <dbReference type="ChEBI" id="CHEBI:57783"/>
        <dbReference type="ChEBI" id="CHEBI:58349"/>
        <dbReference type="EC" id="1.14.13.225"/>
    </reaction>
</comment>
<proteinExistence type="inferred from homology"/>
<evidence type="ECO:0000256" key="16">
    <source>
        <dbReference type="ARBA" id="ARBA00023002"/>
    </source>
</evidence>
<feature type="compositionally biased region" description="Basic and acidic residues" evidence="28">
    <location>
        <begin position="789"/>
        <end position="814"/>
    </location>
</feature>
<dbReference type="InterPro" id="IPR002938">
    <property type="entry name" value="FAD-bd"/>
</dbReference>
<keyword evidence="10" id="KW-0285">Flavoprotein</keyword>
<comment type="subcellular location">
    <subcellularLocation>
        <location evidence="3">Cytoplasm</location>
        <location evidence="3">Cytoskeleton</location>
    </subcellularLocation>
    <subcellularLocation>
        <location evidence="4">Endosome membrane</location>
    </subcellularLocation>
    <subcellularLocation>
        <location evidence="2">Midbody</location>
    </subcellularLocation>
</comment>
<dbReference type="Pfam" id="PF25413">
    <property type="entry name" value="Rossman_Mical"/>
    <property type="match status" value="1"/>
</dbReference>
<evidence type="ECO:0000256" key="12">
    <source>
        <dbReference type="ARBA" id="ARBA00022753"/>
    </source>
</evidence>
<evidence type="ECO:0000256" key="6">
    <source>
        <dbReference type="ARBA" id="ARBA00008223"/>
    </source>
</evidence>
<dbReference type="GO" id="GO:0005856">
    <property type="term" value="C:cytoskeleton"/>
    <property type="evidence" value="ECO:0007669"/>
    <property type="project" value="UniProtKB-SubCell"/>
</dbReference>